<feature type="non-terminal residue" evidence="10">
    <location>
        <position position="1"/>
    </location>
</feature>
<evidence type="ECO:0000256" key="8">
    <source>
        <dbReference type="ARBA" id="ARBA00023152"/>
    </source>
</evidence>
<dbReference type="AlphaFoldDB" id="A0A7V0T6V9"/>
<dbReference type="PANTHER" id="PTHR11406">
    <property type="entry name" value="PHOSPHOGLYCERATE KINASE"/>
    <property type="match status" value="1"/>
</dbReference>
<keyword evidence="3 9" id="KW-0808">Transferase</keyword>
<dbReference type="EMBL" id="DSBX01000320">
    <property type="protein sequence ID" value="HDR00270.1"/>
    <property type="molecule type" value="Genomic_DNA"/>
</dbReference>
<dbReference type="SUPFAM" id="SSF53748">
    <property type="entry name" value="Phosphoglycerate kinase"/>
    <property type="match status" value="1"/>
</dbReference>
<evidence type="ECO:0000313" key="10">
    <source>
        <dbReference type="EMBL" id="HDR00270.1"/>
    </source>
</evidence>
<evidence type="ECO:0000256" key="7">
    <source>
        <dbReference type="ARBA" id="ARBA00022840"/>
    </source>
</evidence>
<dbReference type="InterPro" id="IPR036043">
    <property type="entry name" value="Phosphoglycerate_kinase_sf"/>
</dbReference>
<dbReference type="PANTHER" id="PTHR11406:SF0">
    <property type="entry name" value="PHOSPHOGLYCERATE KINASE"/>
    <property type="match status" value="1"/>
</dbReference>
<name>A0A7V0T6V9_UNCW3</name>
<comment type="catalytic activity">
    <reaction evidence="9">
        <text>(2R)-3-phosphoglycerate + ATP = (2R)-3-phospho-glyceroyl phosphate + ADP</text>
        <dbReference type="Rhea" id="RHEA:14801"/>
        <dbReference type="ChEBI" id="CHEBI:30616"/>
        <dbReference type="ChEBI" id="CHEBI:57604"/>
        <dbReference type="ChEBI" id="CHEBI:58272"/>
        <dbReference type="ChEBI" id="CHEBI:456216"/>
        <dbReference type="EC" id="2.7.2.3"/>
    </reaction>
</comment>
<dbReference type="Proteomes" id="UP000885672">
    <property type="component" value="Unassembled WGS sequence"/>
</dbReference>
<dbReference type="GO" id="GO:0006094">
    <property type="term" value="P:gluconeogenesis"/>
    <property type="evidence" value="ECO:0007669"/>
    <property type="project" value="TreeGrafter"/>
</dbReference>
<keyword evidence="7" id="KW-0067">ATP-binding</keyword>
<sequence length="75" mass="7368">ARVSPPPTTVVAPAAVAAATAAGATTVVGGGDTLACLAKWNLLDKVGHASTGGGACLEFLEGRELPGIRVLTLKE</sequence>
<gene>
    <name evidence="10" type="primary">pgk</name>
    <name evidence="10" type="ORF">ENN51_08325</name>
</gene>
<dbReference type="GO" id="GO:0046872">
    <property type="term" value="F:metal ion binding"/>
    <property type="evidence" value="ECO:0007669"/>
    <property type="project" value="UniProtKB-KW"/>
</dbReference>
<evidence type="ECO:0000256" key="6">
    <source>
        <dbReference type="ARBA" id="ARBA00022777"/>
    </source>
</evidence>
<organism evidence="10">
    <name type="scientific">candidate division WOR-3 bacterium</name>
    <dbReference type="NCBI Taxonomy" id="2052148"/>
    <lineage>
        <taxon>Bacteria</taxon>
        <taxon>Bacteria division WOR-3</taxon>
    </lineage>
</organism>
<evidence type="ECO:0000256" key="2">
    <source>
        <dbReference type="ARBA" id="ARBA00013061"/>
    </source>
</evidence>
<keyword evidence="4" id="KW-0479">Metal-binding</keyword>
<evidence type="ECO:0000256" key="1">
    <source>
        <dbReference type="ARBA" id="ARBA00004838"/>
    </source>
</evidence>
<dbReference type="GO" id="GO:0043531">
    <property type="term" value="F:ADP binding"/>
    <property type="evidence" value="ECO:0007669"/>
    <property type="project" value="TreeGrafter"/>
</dbReference>
<dbReference type="GO" id="GO:0006096">
    <property type="term" value="P:glycolytic process"/>
    <property type="evidence" value="ECO:0007669"/>
    <property type="project" value="UniProtKB-KW"/>
</dbReference>
<protein>
    <recommendedName>
        <fullName evidence="2 9">Phosphoglycerate kinase</fullName>
        <ecNumber evidence="2 9">2.7.2.3</ecNumber>
    </recommendedName>
</protein>
<keyword evidence="6 9" id="KW-0418">Kinase</keyword>
<evidence type="ECO:0000256" key="9">
    <source>
        <dbReference type="RuleBase" id="RU000532"/>
    </source>
</evidence>
<comment type="caution">
    <text evidence="10">The sequence shown here is derived from an EMBL/GenBank/DDBJ whole genome shotgun (WGS) entry which is preliminary data.</text>
</comment>
<dbReference type="EC" id="2.7.2.3" evidence="2 9"/>
<dbReference type="GO" id="GO:0005524">
    <property type="term" value="F:ATP binding"/>
    <property type="evidence" value="ECO:0007669"/>
    <property type="project" value="UniProtKB-KW"/>
</dbReference>
<keyword evidence="5" id="KW-0547">Nucleotide-binding</keyword>
<dbReference type="Pfam" id="PF00162">
    <property type="entry name" value="PGK"/>
    <property type="match status" value="1"/>
</dbReference>
<comment type="similarity">
    <text evidence="9">Belongs to the phosphoglycerate kinase family.</text>
</comment>
<reference evidence="10" key="1">
    <citation type="journal article" date="2020" name="mSystems">
        <title>Genome- and Community-Level Interaction Insights into Carbon Utilization and Element Cycling Functions of Hydrothermarchaeota in Hydrothermal Sediment.</title>
        <authorList>
            <person name="Zhou Z."/>
            <person name="Liu Y."/>
            <person name="Xu W."/>
            <person name="Pan J."/>
            <person name="Luo Z.H."/>
            <person name="Li M."/>
        </authorList>
    </citation>
    <scope>NUCLEOTIDE SEQUENCE [LARGE SCALE GENOMIC DNA]</scope>
    <source>
        <strain evidence="10">SpSt-1182</strain>
    </source>
</reference>
<evidence type="ECO:0000256" key="5">
    <source>
        <dbReference type="ARBA" id="ARBA00022741"/>
    </source>
</evidence>
<dbReference type="GO" id="GO:0004618">
    <property type="term" value="F:phosphoglycerate kinase activity"/>
    <property type="evidence" value="ECO:0007669"/>
    <property type="project" value="UniProtKB-EC"/>
</dbReference>
<comment type="pathway">
    <text evidence="1">Carbohydrate degradation; glycolysis; pyruvate from D-glyceraldehyde 3-phosphate: step 2/5.</text>
</comment>
<evidence type="ECO:0000256" key="4">
    <source>
        <dbReference type="ARBA" id="ARBA00022723"/>
    </source>
</evidence>
<dbReference type="InterPro" id="IPR015824">
    <property type="entry name" value="Phosphoglycerate_kinase_N"/>
</dbReference>
<accession>A0A7V0T6V9</accession>
<dbReference type="InterPro" id="IPR001576">
    <property type="entry name" value="Phosphoglycerate_kinase"/>
</dbReference>
<keyword evidence="8" id="KW-0324">Glycolysis</keyword>
<evidence type="ECO:0000256" key="3">
    <source>
        <dbReference type="ARBA" id="ARBA00022679"/>
    </source>
</evidence>
<dbReference type="Gene3D" id="3.40.50.1260">
    <property type="entry name" value="Phosphoglycerate kinase, N-terminal domain"/>
    <property type="match status" value="1"/>
</dbReference>
<dbReference type="GO" id="GO:0005829">
    <property type="term" value="C:cytosol"/>
    <property type="evidence" value="ECO:0007669"/>
    <property type="project" value="TreeGrafter"/>
</dbReference>
<proteinExistence type="inferred from homology"/>
<dbReference type="PRINTS" id="PR00477">
    <property type="entry name" value="PHGLYCKINASE"/>
</dbReference>